<dbReference type="KEGG" id="pgg:FX982_02332"/>
<protein>
    <submittedName>
        <fullName evidence="2">Uncharacterized protein</fullName>
    </submittedName>
</protein>
<dbReference type="EMBL" id="CP053746">
    <property type="protein sequence ID" value="QKF51371.1"/>
    <property type="molecule type" value="Genomic_DNA"/>
</dbReference>
<evidence type="ECO:0000313" key="2">
    <source>
        <dbReference type="EMBL" id="QKF51371.1"/>
    </source>
</evidence>
<sequence length="91" mass="9805">MAHTPASSRLKPVPLNARGQSVGPASAGKRPAQTPQFRGVTSDAFPAKAGPTKCTQSHRELGPRAVVIFGPLLLRYQLLFEPRDLLGHSHR</sequence>
<reference evidence="3" key="1">
    <citation type="submission" date="2019-12" db="EMBL/GenBank/DDBJ databases">
        <title>Endophytic bacteria associated with Panax ginseng seedlings.</title>
        <authorList>
            <person name="Park J.M."/>
            <person name="Shin R."/>
            <person name="Jo S.H."/>
        </authorList>
    </citation>
    <scope>NUCLEOTIDE SEQUENCE [LARGE SCALE GENOMIC DNA]</scope>
    <source>
        <strain evidence="3">PgKB30</strain>
    </source>
</reference>
<organism evidence="2 3">
    <name type="scientific">Pseudomonas graminis</name>
    <dbReference type="NCBI Taxonomy" id="158627"/>
    <lineage>
        <taxon>Bacteria</taxon>
        <taxon>Pseudomonadati</taxon>
        <taxon>Pseudomonadota</taxon>
        <taxon>Gammaproteobacteria</taxon>
        <taxon>Pseudomonadales</taxon>
        <taxon>Pseudomonadaceae</taxon>
        <taxon>Pseudomonas</taxon>
    </lineage>
</organism>
<proteinExistence type="predicted"/>
<gene>
    <name evidence="2" type="ORF">FX982_02332</name>
</gene>
<feature type="region of interest" description="Disordered" evidence="1">
    <location>
        <begin position="1"/>
        <end position="56"/>
    </location>
</feature>
<evidence type="ECO:0000313" key="3">
    <source>
        <dbReference type="Proteomes" id="UP000501989"/>
    </source>
</evidence>
<evidence type="ECO:0000256" key="1">
    <source>
        <dbReference type="SAM" id="MobiDB-lite"/>
    </source>
</evidence>
<dbReference type="Proteomes" id="UP000501989">
    <property type="component" value="Chromosome"/>
</dbReference>
<accession>A0A6M8MNS9</accession>
<keyword evidence="3" id="KW-1185">Reference proteome</keyword>
<name>A0A6M8MNS9_9PSED</name>
<dbReference type="AlphaFoldDB" id="A0A6M8MNS9"/>